<reference evidence="1" key="1">
    <citation type="submission" date="2021-06" db="EMBL/GenBank/DDBJ databases">
        <title>Parelaphostrongylus tenuis whole genome reference sequence.</title>
        <authorList>
            <person name="Garwood T.J."/>
            <person name="Larsen P.A."/>
            <person name="Fountain-Jones N.M."/>
            <person name="Garbe J.R."/>
            <person name="Macchietto M.G."/>
            <person name="Kania S.A."/>
            <person name="Gerhold R.W."/>
            <person name="Richards J.E."/>
            <person name="Wolf T.M."/>
        </authorList>
    </citation>
    <scope>NUCLEOTIDE SEQUENCE</scope>
    <source>
        <strain evidence="1">MNPRO001-30</strain>
        <tissue evidence="1">Meninges</tissue>
    </source>
</reference>
<sequence>MSAFGDDDRKCEEIHHNEEVAKVDEKPVEENTRQFDGLSALQSQLSQPNMKFTEIFETQRKFYNNLLEQQKKFFPPPQPIEIVSDLVPLRFWMKCHINKAKTITVLYLDSGKALTSPRSNAARPNFEE</sequence>
<proteinExistence type="predicted"/>
<keyword evidence="2" id="KW-1185">Reference proteome</keyword>
<organism evidence="1 2">
    <name type="scientific">Parelaphostrongylus tenuis</name>
    <name type="common">Meningeal worm</name>
    <dbReference type="NCBI Taxonomy" id="148309"/>
    <lineage>
        <taxon>Eukaryota</taxon>
        <taxon>Metazoa</taxon>
        <taxon>Ecdysozoa</taxon>
        <taxon>Nematoda</taxon>
        <taxon>Chromadorea</taxon>
        <taxon>Rhabditida</taxon>
        <taxon>Rhabditina</taxon>
        <taxon>Rhabditomorpha</taxon>
        <taxon>Strongyloidea</taxon>
        <taxon>Metastrongylidae</taxon>
        <taxon>Parelaphostrongylus</taxon>
    </lineage>
</organism>
<gene>
    <name evidence="1" type="ORF">KIN20_025785</name>
</gene>
<dbReference type="AlphaFoldDB" id="A0AAD5QX60"/>
<name>A0AAD5QX60_PARTN</name>
<evidence type="ECO:0000313" key="1">
    <source>
        <dbReference type="EMBL" id="KAJ1365469.1"/>
    </source>
</evidence>
<accession>A0AAD5QX60</accession>
<comment type="caution">
    <text evidence="1">The sequence shown here is derived from an EMBL/GenBank/DDBJ whole genome shotgun (WGS) entry which is preliminary data.</text>
</comment>
<dbReference type="Proteomes" id="UP001196413">
    <property type="component" value="Unassembled WGS sequence"/>
</dbReference>
<evidence type="ECO:0000313" key="2">
    <source>
        <dbReference type="Proteomes" id="UP001196413"/>
    </source>
</evidence>
<protein>
    <submittedName>
        <fullName evidence="1">Uncharacterized protein</fullName>
    </submittedName>
</protein>
<dbReference type="EMBL" id="JAHQIW010005275">
    <property type="protein sequence ID" value="KAJ1365469.1"/>
    <property type="molecule type" value="Genomic_DNA"/>
</dbReference>